<evidence type="ECO:0000259" key="2">
    <source>
        <dbReference type="Pfam" id="PF12819"/>
    </source>
</evidence>
<proteinExistence type="predicted"/>
<dbReference type="EMBL" id="JBBWWR010000010">
    <property type="protein sequence ID" value="KAK8960731.1"/>
    <property type="molecule type" value="Genomic_DNA"/>
</dbReference>
<gene>
    <name evidence="3" type="ORF">KSP40_PGU001834</name>
</gene>
<dbReference type="PANTHER" id="PTHR45631">
    <property type="entry name" value="OS07G0107800 PROTEIN-RELATED"/>
    <property type="match status" value="1"/>
</dbReference>
<name>A0ABR2MA17_9ASPA</name>
<evidence type="ECO:0000313" key="3">
    <source>
        <dbReference type="EMBL" id="KAK8960731.1"/>
    </source>
</evidence>
<organism evidence="3 4">
    <name type="scientific">Platanthera guangdongensis</name>
    <dbReference type="NCBI Taxonomy" id="2320717"/>
    <lineage>
        <taxon>Eukaryota</taxon>
        <taxon>Viridiplantae</taxon>
        <taxon>Streptophyta</taxon>
        <taxon>Embryophyta</taxon>
        <taxon>Tracheophyta</taxon>
        <taxon>Spermatophyta</taxon>
        <taxon>Magnoliopsida</taxon>
        <taxon>Liliopsida</taxon>
        <taxon>Asparagales</taxon>
        <taxon>Orchidaceae</taxon>
        <taxon>Orchidoideae</taxon>
        <taxon>Orchideae</taxon>
        <taxon>Orchidinae</taxon>
        <taxon>Platanthera</taxon>
    </lineage>
</organism>
<dbReference type="Pfam" id="PF12819">
    <property type="entry name" value="Malectin_like"/>
    <property type="match status" value="1"/>
</dbReference>
<accession>A0ABR2MA17</accession>
<comment type="caution">
    <text evidence="3">The sequence shown here is derived from an EMBL/GenBank/DDBJ whole genome shotgun (WGS) entry which is preliminary data.</text>
</comment>
<evidence type="ECO:0000313" key="4">
    <source>
        <dbReference type="Proteomes" id="UP001412067"/>
    </source>
</evidence>
<feature type="domain" description="Malectin-like" evidence="2">
    <location>
        <begin position="39"/>
        <end position="166"/>
    </location>
</feature>
<protein>
    <recommendedName>
        <fullName evidence="2">Malectin-like domain-containing protein</fullName>
    </recommendedName>
</protein>
<dbReference type="Proteomes" id="UP001412067">
    <property type="component" value="Unassembled WGS sequence"/>
</dbReference>
<reference evidence="3 4" key="1">
    <citation type="journal article" date="2022" name="Nat. Plants">
        <title>Genomes of leafy and leafless Platanthera orchids illuminate the evolution of mycoheterotrophy.</title>
        <authorList>
            <person name="Li M.H."/>
            <person name="Liu K.W."/>
            <person name="Li Z."/>
            <person name="Lu H.C."/>
            <person name="Ye Q.L."/>
            <person name="Zhang D."/>
            <person name="Wang J.Y."/>
            <person name="Li Y.F."/>
            <person name="Zhong Z.M."/>
            <person name="Liu X."/>
            <person name="Yu X."/>
            <person name="Liu D.K."/>
            <person name="Tu X.D."/>
            <person name="Liu B."/>
            <person name="Hao Y."/>
            <person name="Liao X.Y."/>
            <person name="Jiang Y.T."/>
            <person name="Sun W.H."/>
            <person name="Chen J."/>
            <person name="Chen Y.Q."/>
            <person name="Ai Y."/>
            <person name="Zhai J.W."/>
            <person name="Wu S.S."/>
            <person name="Zhou Z."/>
            <person name="Hsiao Y.Y."/>
            <person name="Wu W.L."/>
            <person name="Chen Y.Y."/>
            <person name="Lin Y.F."/>
            <person name="Hsu J.L."/>
            <person name="Li C.Y."/>
            <person name="Wang Z.W."/>
            <person name="Zhao X."/>
            <person name="Zhong W.Y."/>
            <person name="Ma X.K."/>
            <person name="Ma L."/>
            <person name="Huang J."/>
            <person name="Chen G.Z."/>
            <person name="Huang M.Z."/>
            <person name="Huang L."/>
            <person name="Peng D.H."/>
            <person name="Luo Y.B."/>
            <person name="Zou S.Q."/>
            <person name="Chen S.P."/>
            <person name="Lan S."/>
            <person name="Tsai W.C."/>
            <person name="Van de Peer Y."/>
            <person name="Liu Z.J."/>
        </authorList>
    </citation>
    <scope>NUCLEOTIDE SEQUENCE [LARGE SCALE GENOMIC DNA]</scope>
    <source>
        <strain evidence="3">Lor288</strain>
    </source>
</reference>
<dbReference type="PANTHER" id="PTHR45631:SF3">
    <property type="entry name" value="OS05G0393100 PROTEIN"/>
    <property type="match status" value="1"/>
</dbReference>
<sequence>MVSGLCLHLHRRISKHLIPWSPFHTIHLTLFPGAGHPRRKFCHIIPSFRGSRYLICTTYFYDGINVPGDPLVFDQIVDGTFWIIVNTTADYVAGTTSSYEGVFMARGTKMRVCLAGNDYTDSDPFMNIMEMIVLADSIYNSTDFRKKAFGLITRSSFGYDGPIVRYGFPVLFFEFD</sequence>
<dbReference type="InterPro" id="IPR024788">
    <property type="entry name" value="Malectin-like_Carb-bd_dom"/>
</dbReference>
<comment type="subcellular location">
    <subcellularLocation>
        <location evidence="1">Membrane</location>
        <topology evidence="1">Single-pass membrane protein</topology>
    </subcellularLocation>
</comment>
<keyword evidence="4" id="KW-1185">Reference proteome</keyword>
<evidence type="ECO:0000256" key="1">
    <source>
        <dbReference type="ARBA" id="ARBA00004167"/>
    </source>
</evidence>